<evidence type="ECO:0000256" key="1">
    <source>
        <dbReference type="SAM" id="Coils"/>
    </source>
</evidence>
<keyword evidence="3" id="KW-1185">Reference proteome</keyword>
<evidence type="ECO:0000313" key="2">
    <source>
        <dbReference type="EMBL" id="KAJ7702870.1"/>
    </source>
</evidence>
<dbReference type="EMBL" id="JARKIB010000509">
    <property type="protein sequence ID" value="KAJ7702870.1"/>
    <property type="molecule type" value="Genomic_DNA"/>
</dbReference>
<sequence>MTSYSLPAAFPDDQTVASFSKRISELTTRTRIPGRGWVGSPEVAVWNACNPGPCDRCISSRTSAACTVSEDQPGCVQCRKAKTACDRKIRFLFESTRDEFFPTRGQFLQIYNMRDKSRCRTFNKTANKRRRADILFVTGHHHEEGTSTALRDAKQEIEKLRAQLHILRGERPEEGRNYRRGPVKKQPGPVLHRCVKYSSQGEPQDRVIAKIRYEEEETPSQISWEASSMNCTIKYNTRDTRVLRVCRTEHPAQYHTAAQNSNEGREEWFEVRTFAKAIDEMHHEDAVEMGFLFVREKASKGTTCGAQR</sequence>
<dbReference type="Proteomes" id="UP001215598">
    <property type="component" value="Unassembled WGS sequence"/>
</dbReference>
<feature type="coiled-coil region" evidence="1">
    <location>
        <begin position="143"/>
        <end position="170"/>
    </location>
</feature>
<accession>A0AAD7DYQ7</accession>
<evidence type="ECO:0000313" key="3">
    <source>
        <dbReference type="Proteomes" id="UP001215598"/>
    </source>
</evidence>
<protein>
    <submittedName>
        <fullName evidence="2">Uncharacterized protein</fullName>
    </submittedName>
</protein>
<gene>
    <name evidence="2" type="ORF">B0H16DRAFT_1705096</name>
</gene>
<dbReference type="AlphaFoldDB" id="A0AAD7DYQ7"/>
<proteinExistence type="predicted"/>
<name>A0AAD7DYQ7_9AGAR</name>
<comment type="caution">
    <text evidence="2">The sequence shown here is derived from an EMBL/GenBank/DDBJ whole genome shotgun (WGS) entry which is preliminary data.</text>
</comment>
<reference evidence="2" key="1">
    <citation type="submission" date="2023-03" db="EMBL/GenBank/DDBJ databases">
        <title>Massive genome expansion in bonnet fungi (Mycena s.s.) driven by repeated elements and novel gene families across ecological guilds.</title>
        <authorList>
            <consortium name="Lawrence Berkeley National Laboratory"/>
            <person name="Harder C.B."/>
            <person name="Miyauchi S."/>
            <person name="Viragh M."/>
            <person name="Kuo A."/>
            <person name="Thoen E."/>
            <person name="Andreopoulos B."/>
            <person name="Lu D."/>
            <person name="Skrede I."/>
            <person name="Drula E."/>
            <person name="Henrissat B."/>
            <person name="Morin E."/>
            <person name="Kohler A."/>
            <person name="Barry K."/>
            <person name="LaButti K."/>
            <person name="Morin E."/>
            <person name="Salamov A."/>
            <person name="Lipzen A."/>
            <person name="Mereny Z."/>
            <person name="Hegedus B."/>
            <person name="Baldrian P."/>
            <person name="Stursova M."/>
            <person name="Weitz H."/>
            <person name="Taylor A."/>
            <person name="Grigoriev I.V."/>
            <person name="Nagy L.G."/>
            <person name="Martin F."/>
            <person name="Kauserud H."/>
        </authorList>
    </citation>
    <scope>NUCLEOTIDE SEQUENCE</scope>
    <source>
        <strain evidence="2">CBHHK182m</strain>
    </source>
</reference>
<keyword evidence="1" id="KW-0175">Coiled coil</keyword>
<organism evidence="2 3">
    <name type="scientific">Mycena metata</name>
    <dbReference type="NCBI Taxonomy" id="1033252"/>
    <lineage>
        <taxon>Eukaryota</taxon>
        <taxon>Fungi</taxon>
        <taxon>Dikarya</taxon>
        <taxon>Basidiomycota</taxon>
        <taxon>Agaricomycotina</taxon>
        <taxon>Agaricomycetes</taxon>
        <taxon>Agaricomycetidae</taxon>
        <taxon>Agaricales</taxon>
        <taxon>Marasmiineae</taxon>
        <taxon>Mycenaceae</taxon>
        <taxon>Mycena</taxon>
    </lineage>
</organism>